<sequence length="608" mass="68663">MSDEQGINLALDPNLITLPLNGSTGTTTTSPLEMDTAAGTDTTAKPKVSLVDNPHEMYGQMPLAQLVPLILQQRQIPFSQLLEQNIINSMSGDEQPFIPEEQTVDMAESGALNNRRGQDETFASIRANMVEQTNVALNEASLALETVALLLSATRESNAKASISPFLKNTVPLRSLNSDSVLQQPSEPLDDLKFALGWKLKCLDDCKNKLRREVDTLRATLEREHLYWRKIGQYIKNSDVVFKMRDKSTGLKAIALKFGYEDSGSAYRYDRGIAILRNRPESDMLELVPVASTRDGPRGFQEKLLRVRIFTKIASEEDYIFSGESTLQDNAEGSVFNNENIRGQISKLKDIIFEKELMYQLKRECAPLISYGVSIENENKVVMELPNEKFEIELVSCDESSMANHDHDNPRTNDRRANLFLITLRMLLIVQFKKNIRRGLAMNVSSSRRGPEDILLLRPLLAKLRHQNYKILLRMIIKDNFLEMVQGSTVEEQDNTPRDDAGTNSARVLDRHIYKLNSEIDAFNQLINYPSTLFTLKTATGEALTVSLELPNYCNAKIEVSYTSFHAKFSEFKEAEEFLHFLVNEYVNKSQPPLNQGGEDPPLSVTSR</sequence>
<evidence type="ECO:0000256" key="3">
    <source>
        <dbReference type="ARBA" id="ARBA00019610"/>
    </source>
</evidence>
<dbReference type="GO" id="GO:0003712">
    <property type="term" value="F:transcription coregulator activity"/>
    <property type="evidence" value="ECO:0007669"/>
    <property type="project" value="InterPro"/>
</dbReference>
<evidence type="ECO:0000256" key="7">
    <source>
        <dbReference type="ARBA" id="ARBA00032014"/>
    </source>
</evidence>
<evidence type="ECO:0000256" key="2">
    <source>
        <dbReference type="ARBA" id="ARBA00005635"/>
    </source>
</evidence>
<reference evidence="10 11" key="1">
    <citation type="journal article" date="2011" name="Proc. Natl. Acad. Sci. U.S.A.">
        <title>Evolutionary erosion of yeast sex chromosomes by mating-type switching accidents.</title>
        <authorList>
            <person name="Gordon J.L."/>
            <person name="Armisen D."/>
            <person name="Proux-Wera E."/>
            <person name="Oheigeartaigh S.S."/>
            <person name="Byrne K.P."/>
            <person name="Wolfe K.H."/>
        </authorList>
    </citation>
    <scope>NUCLEOTIDE SEQUENCE [LARGE SCALE GENOMIC DNA]</scope>
    <source>
        <strain evidence="11">ATCC MYA-139 / BCRC 22969 / CBS 8797 / CCRC 22969 / KCTC 17520 / NBRC 10181 / NCYC 3082</strain>
    </source>
</reference>
<dbReference type="STRING" id="1071383.J7S8Q5"/>
<dbReference type="Proteomes" id="UP000006310">
    <property type="component" value="Chromosome 6"/>
</dbReference>
<comment type="subcellular location">
    <subcellularLocation>
        <location evidence="1 8">Nucleus</location>
    </subcellularLocation>
</comment>
<dbReference type="GeneID" id="34526746"/>
<dbReference type="OrthoDB" id="5319830at2759"/>
<evidence type="ECO:0000256" key="1">
    <source>
        <dbReference type="ARBA" id="ARBA00004123"/>
    </source>
</evidence>
<keyword evidence="8" id="KW-0010">Activator</keyword>
<dbReference type="Gene3D" id="6.10.250.2620">
    <property type="match status" value="1"/>
</dbReference>
<dbReference type="RefSeq" id="XP_022465277.1">
    <property type="nucleotide sequence ID" value="XM_022608820.1"/>
</dbReference>
<comment type="similarity">
    <text evidence="2 8">Belongs to the Mediator complex subunit 17 family.</text>
</comment>
<organism evidence="10 11">
    <name type="scientific">Huiozyma naganishii (strain ATCC MYA-139 / BCRC 22969 / CBS 8797 / KCTC 17520 / NBRC 10181 / NCYC 3082 / Yp74L-3)</name>
    <name type="common">Yeast</name>
    <name type="synonym">Kazachstania naganishii</name>
    <dbReference type="NCBI Taxonomy" id="1071383"/>
    <lineage>
        <taxon>Eukaryota</taxon>
        <taxon>Fungi</taxon>
        <taxon>Dikarya</taxon>
        <taxon>Ascomycota</taxon>
        <taxon>Saccharomycotina</taxon>
        <taxon>Saccharomycetes</taxon>
        <taxon>Saccharomycetales</taxon>
        <taxon>Saccharomycetaceae</taxon>
        <taxon>Huiozyma</taxon>
    </lineage>
</organism>
<dbReference type="GO" id="GO:0140297">
    <property type="term" value="F:DNA-binding transcription factor binding"/>
    <property type="evidence" value="ECO:0007669"/>
    <property type="project" value="EnsemblFungi"/>
</dbReference>
<dbReference type="GO" id="GO:0070847">
    <property type="term" value="C:core mediator complex"/>
    <property type="evidence" value="ECO:0007669"/>
    <property type="project" value="EnsemblFungi"/>
</dbReference>
<dbReference type="GO" id="GO:0016592">
    <property type="term" value="C:mediator complex"/>
    <property type="evidence" value="ECO:0007669"/>
    <property type="project" value="InterPro"/>
</dbReference>
<dbReference type="GO" id="GO:0000979">
    <property type="term" value="F:RNA polymerase II core promoter sequence-specific DNA binding"/>
    <property type="evidence" value="ECO:0007669"/>
    <property type="project" value="EnsemblFungi"/>
</dbReference>
<feature type="compositionally biased region" description="Polar residues" evidence="9">
    <location>
        <begin position="20"/>
        <end position="31"/>
    </location>
</feature>
<accession>J7S8Q5</accession>
<keyword evidence="11" id="KW-1185">Reference proteome</keyword>
<evidence type="ECO:0000256" key="4">
    <source>
        <dbReference type="ARBA" id="ARBA00023015"/>
    </source>
</evidence>
<dbReference type="PANTHER" id="PTHR13114">
    <property type="entry name" value="MEDIATOR OF RNA POLYMERASE II TRANSCRIPTION SUBUNIT 17"/>
    <property type="match status" value="1"/>
</dbReference>
<dbReference type="EMBL" id="HE978319">
    <property type="protein sequence ID" value="CCK71031.1"/>
    <property type="molecule type" value="Genomic_DNA"/>
</dbReference>
<gene>
    <name evidence="10" type="primary">KNAG0F03690</name>
    <name evidence="8" type="synonym">MED17</name>
    <name evidence="10" type="ordered locus">KNAG_0F03690</name>
</gene>
<keyword evidence="4 8" id="KW-0805">Transcription regulation</keyword>
<dbReference type="GO" id="GO:0034605">
    <property type="term" value="P:cellular response to heat"/>
    <property type="evidence" value="ECO:0007669"/>
    <property type="project" value="EnsemblFungi"/>
</dbReference>
<dbReference type="KEGG" id="kng:KNAG_0F03690"/>
<dbReference type="OMA" id="PKINDKR"/>
<evidence type="ECO:0000313" key="11">
    <source>
        <dbReference type="Proteomes" id="UP000006310"/>
    </source>
</evidence>
<dbReference type="eggNOG" id="ENOG502QS9H">
    <property type="taxonomic scope" value="Eukaryota"/>
</dbReference>
<keyword evidence="5 8" id="KW-0804">Transcription</keyword>
<evidence type="ECO:0000313" key="10">
    <source>
        <dbReference type="EMBL" id="CCK71031.1"/>
    </source>
</evidence>
<proteinExistence type="inferred from homology"/>
<evidence type="ECO:0000256" key="6">
    <source>
        <dbReference type="ARBA" id="ARBA00023242"/>
    </source>
</evidence>
<evidence type="ECO:0000256" key="5">
    <source>
        <dbReference type="ARBA" id="ARBA00023163"/>
    </source>
</evidence>
<reference evidence="11" key="2">
    <citation type="submission" date="2012-08" db="EMBL/GenBank/DDBJ databases">
        <title>Genome sequence of Kazachstania naganishii.</title>
        <authorList>
            <person name="Gordon J.L."/>
            <person name="Armisen D."/>
            <person name="Proux-Wera E."/>
            <person name="OhEigeartaigh S.S."/>
            <person name="Byrne K.P."/>
            <person name="Wolfe K.H."/>
        </authorList>
    </citation>
    <scope>NUCLEOTIDE SEQUENCE [LARGE SCALE GENOMIC DNA]</scope>
    <source>
        <strain evidence="11">ATCC MYA-139 / BCRC 22969 / CBS 8797 / CCRC 22969 / KCTC 17520 / NBRC 10181 / NCYC 3082</strain>
    </source>
</reference>
<dbReference type="GO" id="GO:0060261">
    <property type="term" value="P:positive regulation of transcription initiation by RNA polymerase II"/>
    <property type="evidence" value="ECO:0007669"/>
    <property type="project" value="EnsemblFungi"/>
</dbReference>
<dbReference type="GO" id="GO:0001139">
    <property type="term" value="F:RNA polymerase II complex recruiting activity"/>
    <property type="evidence" value="ECO:0007669"/>
    <property type="project" value="EnsemblFungi"/>
</dbReference>
<feature type="region of interest" description="Disordered" evidence="9">
    <location>
        <begin position="20"/>
        <end position="47"/>
    </location>
</feature>
<dbReference type="GO" id="GO:0032968">
    <property type="term" value="P:positive regulation of transcription elongation by RNA polymerase II"/>
    <property type="evidence" value="ECO:0007669"/>
    <property type="project" value="EnsemblFungi"/>
</dbReference>
<comment type="function">
    <text evidence="8">Component of the Mediator complex, a coactivator involved in the regulated transcription of nearly all RNA polymerase II-dependent genes. Mediator functions as a bridge to convey information from gene-specific regulatory proteins to the basal RNA polymerase II transcription machinery. Mediator is recruited to promoters by direct interactions with regulatory proteins and serves as a scaffold for the assembly of a functional preinitiation complex with RNA polymerase II and the general transcription factors.</text>
</comment>
<keyword evidence="6 8" id="KW-0539">Nucleus</keyword>
<name>J7S8Q5_HUIN7</name>
<comment type="subunit">
    <text evidence="8">Component of the Mediator complex.</text>
</comment>
<dbReference type="AlphaFoldDB" id="J7S8Q5"/>
<evidence type="ECO:0000256" key="8">
    <source>
        <dbReference type="RuleBase" id="RU364140"/>
    </source>
</evidence>
<dbReference type="InterPro" id="IPR019313">
    <property type="entry name" value="Mediator_Med17"/>
</dbReference>
<evidence type="ECO:0000256" key="9">
    <source>
        <dbReference type="SAM" id="MobiDB-lite"/>
    </source>
</evidence>
<dbReference type="Pfam" id="PF10156">
    <property type="entry name" value="Med17"/>
    <property type="match status" value="1"/>
</dbReference>
<dbReference type="PANTHER" id="PTHR13114:SF7">
    <property type="entry name" value="MEDIATOR OF RNA POLYMERASE II TRANSCRIPTION SUBUNIT 17"/>
    <property type="match status" value="1"/>
</dbReference>
<dbReference type="HOGENOM" id="CLU_023188_0_0_1"/>
<protein>
    <recommendedName>
        <fullName evidence="3 8">Mediator of RNA polymerase II transcription subunit 17</fullName>
    </recommendedName>
    <alternativeName>
        <fullName evidence="7 8">Mediator complex subunit 17</fullName>
    </alternativeName>
</protein>